<organism evidence="1 2">
    <name type="scientific">Thermaurantimonas aggregans</name>
    <dbReference type="NCBI Taxonomy" id="2173829"/>
    <lineage>
        <taxon>Bacteria</taxon>
        <taxon>Pseudomonadati</taxon>
        <taxon>Bacteroidota</taxon>
        <taxon>Flavobacteriia</taxon>
        <taxon>Flavobacteriales</taxon>
        <taxon>Schleiferiaceae</taxon>
        <taxon>Thermaurantimonas</taxon>
    </lineage>
</organism>
<comment type="caution">
    <text evidence="1">The sequence shown here is derived from an EMBL/GenBank/DDBJ whole genome shotgun (WGS) entry which is preliminary data.</text>
</comment>
<evidence type="ECO:0000313" key="2">
    <source>
        <dbReference type="Proteomes" id="UP000286715"/>
    </source>
</evidence>
<proteinExistence type="predicted"/>
<dbReference type="Proteomes" id="UP000286715">
    <property type="component" value="Unassembled WGS sequence"/>
</dbReference>
<protein>
    <recommendedName>
        <fullName evidence="3">Lipoprotein</fullName>
    </recommendedName>
</protein>
<sequence length="327" mass="38793">MINLFHKISLPGCISILAFLLLFSCKTQKKQPNFEFDFEVTLGNFLFEDLRIQGITNDGVLILNRKTKNICLHTKDSIKNCVDLKKLTDYRKFGEISYVDTCNYIVYIEDSLTFREFIYIKFVKDCNPIEFRIDYTGHLDAVYFPRGFRNFNNHIIVFERLPQEIDTLKVKKVSILDLRDHQGSLLNSFVIDSRVKQNTEYLSISLDLNDDKVYFAIDGKDTIYCMTSKKIEPIFYKSFPGYNANWLAYDAKTNSILRNYTIWDKKSEHYMKKVLLVYNLDKKSYYYIPVPKKFEQFLFQAKDGKIYYYTIDNEKNTIRFYAHTIRS</sequence>
<dbReference type="EMBL" id="BHZE01000020">
    <property type="protein sequence ID" value="GCD78313.1"/>
    <property type="molecule type" value="Genomic_DNA"/>
</dbReference>
<gene>
    <name evidence="1" type="ORF">JCM31826_17950</name>
</gene>
<dbReference type="RefSeq" id="WP_124398376.1">
    <property type="nucleotide sequence ID" value="NZ_BHZE01000020.1"/>
</dbReference>
<dbReference type="PROSITE" id="PS51257">
    <property type="entry name" value="PROKAR_LIPOPROTEIN"/>
    <property type="match status" value="1"/>
</dbReference>
<name>A0A401XMU0_9FLAO</name>
<dbReference type="OrthoDB" id="9985108at2"/>
<evidence type="ECO:0008006" key="3">
    <source>
        <dbReference type="Google" id="ProtNLM"/>
    </source>
</evidence>
<evidence type="ECO:0000313" key="1">
    <source>
        <dbReference type="EMBL" id="GCD78313.1"/>
    </source>
</evidence>
<reference evidence="1 2" key="1">
    <citation type="submission" date="2018-11" db="EMBL/GenBank/DDBJ databases">
        <title>Schleiferia aggregans sp. nov., a moderately thermophilic heterotrophic bacterium isolated from microbial mats at a terrestrial hot spring.</title>
        <authorList>
            <person name="Iino T."/>
            <person name="Ohkuma M."/>
            <person name="Haruta S."/>
        </authorList>
    </citation>
    <scope>NUCLEOTIDE SEQUENCE [LARGE SCALE GENOMIC DNA]</scope>
    <source>
        <strain evidence="1 2">LA</strain>
    </source>
</reference>
<dbReference type="AlphaFoldDB" id="A0A401XMU0"/>
<accession>A0A401XMU0</accession>
<keyword evidence="2" id="KW-1185">Reference proteome</keyword>